<gene>
    <name evidence="1" type="ORF">GCK72_016542</name>
</gene>
<dbReference type="Pfam" id="PF00022">
    <property type="entry name" value="Actin"/>
    <property type="match status" value="1"/>
</dbReference>
<accession>A0A6A5G4X4</accession>
<dbReference type="InterPro" id="IPR043129">
    <property type="entry name" value="ATPase_NBD"/>
</dbReference>
<dbReference type="RefSeq" id="XP_003100429.2">
    <property type="nucleotide sequence ID" value="XM_003100381.2"/>
</dbReference>
<name>A0A6A5G4X4_CAERE</name>
<dbReference type="KEGG" id="crq:GCK72_016542"/>
<sequence>MNVTDTIAKQDLCFEVLFDMSLLGKDAVGIQHLLHNSILKCSADDKKRVFQNVYVSGGISKVPGFSDRLKSHLQSMNPTIPEINVKTLDIGQIMMEGARKIIENGGCNWITKDPLASQKQH</sequence>
<proteinExistence type="predicted"/>
<dbReference type="PANTHER" id="PTHR11937">
    <property type="entry name" value="ACTIN"/>
    <property type="match status" value="1"/>
</dbReference>
<comment type="caution">
    <text evidence="1">The sequence shown here is derived from an EMBL/GenBank/DDBJ whole genome shotgun (WGS) entry which is preliminary data.</text>
</comment>
<dbReference type="InterPro" id="IPR004000">
    <property type="entry name" value="Actin"/>
</dbReference>
<dbReference type="GeneID" id="9814595"/>
<dbReference type="SUPFAM" id="SSF53067">
    <property type="entry name" value="Actin-like ATPase domain"/>
    <property type="match status" value="1"/>
</dbReference>
<reference evidence="1 2" key="1">
    <citation type="submission" date="2019-12" db="EMBL/GenBank/DDBJ databases">
        <title>Chromosome-level assembly of the Caenorhabditis remanei genome.</title>
        <authorList>
            <person name="Teterina A.A."/>
            <person name="Willis J.H."/>
            <person name="Phillips P.C."/>
        </authorList>
    </citation>
    <scope>NUCLEOTIDE SEQUENCE [LARGE SCALE GENOMIC DNA]</scope>
    <source>
        <strain evidence="1 2">PX506</strain>
        <tissue evidence="1">Whole organism</tissue>
    </source>
</reference>
<dbReference type="Proteomes" id="UP000483820">
    <property type="component" value="Chromosome V"/>
</dbReference>
<dbReference type="CTD" id="9814595"/>
<dbReference type="Gene3D" id="3.30.420.40">
    <property type="match status" value="1"/>
</dbReference>
<dbReference type="Gene3D" id="3.90.640.10">
    <property type="entry name" value="Actin, Chain A, domain 4"/>
    <property type="match status" value="1"/>
</dbReference>
<protein>
    <submittedName>
        <fullName evidence="1">Uncharacterized protein</fullName>
    </submittedName>
</protein>
<evidence type="ECO:0000313" key="1">
    <source>
        <dbReference type="EMBL" id="KAF1749997.1"/>
    </source>
</evidence>
<organism evidence="1 2">
    <name type="scientific">Caenorhabditis remanei</name>
    <name type="common">Caenorhabditis vulgaris</name>
    <dbReference type="NCBI Taxonomy" id="31234"/>
    <lineage>
        <taxon>Eukaryota</taxon>
        <taxon>Metazoa</taxon>
        <taxon>Ecdysozoa</taxon>
        <taxon>Nematoda</taxon>
        <taxon>Chromadorea</taxon>
        <taxon>Rhabditida</taxon>
        <taxon>Rhabditina</taxon>
        <taxon>Rhabditomorpha</taxon>
        <taxon>Rhabditoidea</taxon>
        <taxon>Rhabditidae</taxon>
        <taxon>Peloderinae</taxon>
        <taxon>Caenorhabditis</taxon>
    </lineage>
</organism>
<dbReference type="AlphaFoldDB" id="A0A6A5G4X4"/>
<evidence type="ECO:0000313" key="2">
    <source>
        <dbReference type="Proteomes" id="UP000483820"/>
    </source>
</evidence>
<dbReference type="EMBL" id="WUAV01000005">
    <property type="protein sequence ID" value="KAF1749997.1"/>
    <property type="molecule type" value="Genomic_DNA"/>
</dbReference>